<dbReference type="EMBL" id="CP036433">
    <property type="protein sequence ID" value="QDU97665.1"/>
    <property type="molecule type" value="Genomic_DNA"/>
</dbReference>
<dbReference type="InterPro" id="IPR005532">
    <property type="entry name" value="SUMF_dom"/>
</dbReference>
<organism evidence="3 4">
    <name type="scientific">Lignipirellula cremea</name>
    <dbReference type="NCBI Taxonomy" id="2528010"/>
    <lineage>
        <taxon>Bacteria</taxon>
        <taxon>Pseudomonadati</taxon>
        <taxon>Planctomycetota</taxon>
        <taxon>Planctomycetia</taxon>
        <taxon>Pirellulales</taxon>
        <taxon>Pirellulaceae</taxon>
        <taxon>Lignipirellula</taxon>
    </lineage>
</organism>
<dbReference type="OrthoDB" id="9812426at2"/>
<dbReference type="Pfam" id="PF03781">
    <property type="entry name" value="FGE-sulfatase"/>
    <property type="match status" value="1"/>
</dbReference>
<proteinExistence type="predicted"/>
<sequence length="349" mass="38640" precursor="true">MIRKLLVCCLLLAFAGCAESAPAPQGGKYPTSRIEAGTPVWDGWPADGPPPAMVPFNADEAETHRQEWAAFLDLPVEPELKLAEDVRLKLRFIPPGQFLMGSTGSESFKEPHGGPVVVTISEGFYLGETEVTQAQWTAVMGTEPWSDDANIRQDPACAASCLCWADAVAFCEKLTRQEHAAGRLAEGWRYTLPTEAQWEYACRAGTLSTFYFGEDAGQLVDYAWFNRNTWYDDGPVAQPEEYAHAVGQKKPNAWGLYDMYGNVWEWNRDWQIGQLPGGIDPLVVTMGTHRSARGGSWDRGDKCCYSAFRFWISPEYGLSFTGFRVASVPSGQVEEEPVTAEREDASESP</sequence>
<dbReference type="Gene3D" id="3.90.1580.10">
    <property type="entry name" value="paralog of FGE (formylglycine-generating enzyme)"/>
    <property type="match status" value="1"/>
</dbReference>
<feature type="signal peptide" evidence="1">
    <location>
        <begin position="1"/>
        <end position="20"/>
    </location>
</feature>
<evidence type="ECO:0000313" key="3">
    <source>
        <dbReference type="EMBL" id="QDU97665.1"/>
    </source>
</evidence>
<keyword evidence="4" id="KW-1185">Reference proteome</keyword>
<protein>
    <submittedName>
        <fullName evidence="3">Formylglycine-generating sulfatase enzyme</fullName>
    </submittedName>
</protein>
<dbReference type="InterPro" id="IPR016187">
    <property type="entry name" value="CTDL_fold"/>
</dbReference>
<gene>
    <name evidence="3" type="ORF">Pla8534_55170</name>
</gene>
<dbReference type="AlphaFoldDB" id="A0A518E0P6"/>
<dbReference type="Proteomes" id="UP000317648">
    <property type="component" value="Chromosome"/>
</dbReference>
<name>A0A518E0P6_9BACT</name>
<dbReference type="GO" id="GO:0120147">
    <property type="term" value="F:formylglycine-generating oxidase activity"/>
    <property type="evidence" value="ECO:0007669"/>
    <property type="project" value="TreeGrafter"/>
</dbReference>
<evidence type="ECO:0000256" key="1">
    <source>
        <dbReference type="SAM" id="SignalP"/>
    </source>
</evidence>
<reference evidence="3 4" key="1">
    <citation type="submission" date="2019-02" db="EMBL/GenBank/DDBJ databases">
        <title>Deep-cultivation of Planctomycetes and their phenomic and genomic characterization uncovers novel biology.</title>
        <authorList>
            <person name="Wiegand S."/>
            <person name="Jogler M."/>
            <person name="Boedeker C."/>
            <person name="Pinto D."/>
            <person name="Vollmers J."/>
            <person name="Rivas-Marin E."/>
            <person name="Kohn T."/>
            <person name="Peeters S.H."/>
            <person name="Heuer A."/>
            <person name="Rast P."/>
            <person name="Oberbeckmann S."/>
            <person name="Bunk B."/>
            <person name="Jeske O."/>
            <person name="Meyerdierks A."/>
            <person name="Storesund J.E."/>
            <person name="Kallscheuer N."/>
            <person name="Luecker S."/>
            <person name="Lage O.M."/>
            <person name="Pohl T."/>
            <person name="Merkel B.J."/>
            <person name="Hornburger P."/>
            <person name="Mueller R.-W."/>
            <person name="Bruemmer F."/>
            <person name="Labrenz M."/>
            <person name="Spormann A.M."/>
            <person name="Op den Camp H."/>
            <person name="Overmann J."/>
            <person name="Amann R."/>
            <person name="Jetten M.S.M."/>
            <person name="Mascher T."/>
            <person name="Medema M.H."/>
            <person name="Devos D.P."/>
            <person name="Kaster A.-K."/>
            <person name="Ovreas L."/>
            <person name="Rohde M."/>
            <person name="Galperin M.Y."/>
            <person name="Jogler C."/>
        </authorList>
    </citation>
    <scope>NUCLEOTIDE SEQUENCE [LARGE SCALE GENOMIC DNA]</scope>
    <source>
        <strain evidence="3 4">Pla85_3_4</strain>
    </source>
</reference>
<feature type="chain" id="PRO_5021968915" evidence="1">
    <location>
        <begin position="21"/>
        <end position="349"/>
    </location>
</feature>
<dbReference type="InterPro" id="IPR042095">
    <property type="entry name" value="SUMF_sf"/>
</dbReference>
<dbReference type="InterPro" id="IPR051043">
    <property type="entry name" value="Sulfatase_Mod_Factor_Kinase"/>
</dbReference>
<feature type="domain" description="Sulfatase-modifying factor enzyme-like" evidence="2">
    <location>
        <begin position="92"/>
        <end position="326"/>
    </location>
</feature>
<dbReference type="KEGG" id="lcre:Pla8534_55170"/>
<dbReference type="PROSITE" id="PS51257">
    <property type="entry name" value="PROKAR_LIPOPROTEIN"/>
    <property type="match status" value="1"/>
</dbReference>
<dbReference type="PANTHER" id="PTHR23150">
    <property type="entry name" value="SULFATASE MODIFYING FACTOR 1, 2"/>
    <property type="match status" value="1"/>
</dbReference>
<dbReference type="SUPFAM" id="SSF56436">
    <property type="entry name" value="C-type lectin-like"/>
    <property type="match status" value="1"/>
</dbReference>
<dbReference type="RefSeq" id="WP_145056429.1">
    <property type="nucleotide sequence ID" value="NZ_CP036433.1"/>
</dbReference>
<evidence type="ECO:0000259" key="2">
    <source>
        <dbReference type="Pfam" id="PF03781"/>
    </source>
</evidence>
<evidence type="ECO:0000313" key="4">
    <source>
        <dbReference type="Proteomes" id="UP000317648"/>
    </source>
</evidence>
<accession>A0A518E0P6</accession>
<keyword evidence="1" id="KW-0732">Signal</keyword>
<dbReference type="PANTHER" id="PTHR23150:SF19">
    <property type="entry name" value="FORMYLGLYCINE-GENERATING ENZYME"/>
    <property type="match status" value="1"/>
</dbReference>